<dbReference type="STRING" id="578942.SAMN05216289_11522"/>
<proteinExistence type="predicted"/>
<dbReference type="Proteomes" id="UP000198575">
    <property type="component" value="Unassembled WGS sequence"/>
</dbReference>
<name>A0A1I4Y5I7_9GAMM</name>
<organism evidence="2 3">
    <name type="scientific">Dokdonella immobilis</name>
    <dbReference type="NCBI Taxonomy" id="578942"/>
    <lineage>
        <taxon>Bacteria</taxon>
        <taxon>Pseudomonadati</taxon>
        <taxon>Pseudomonadota</taxon>
        <taxon>Gammaproteobacteria</taxon>
        <taxon>Lysobacterales</taxon>
        <taxon>Rhodanobacteraceae</taxon>
        <taxon>Dokdonella</taxon>
    </lineage>
</organism>
<accession>A0A1I4Y5I7</accession>
<protein>
    <submittedName>
        <fullName evidence="2">Uncharacterized protein</fullName>
    </submittedName>
</protein>
<dbReference type="EMBL" id="FOVF01000015">
    <property type="protein sequence ID" value="SFN33342.1"/>
    <property type="molecule type" value="Genomic_DNA"/>
</dbReference>
<gene>
    <name evidence="2" type="ORF">SAMN05216289_11522</name>
</gene>
<dbReference type="AlphaFoldDB" id="A0A1I4Y5I7"/>
<evidence type="ECO:0000313" key="2">
    <source>
        <dbReference type="EMBL" id="SFN33342.1"/>
    </source>
</evidence>
<evidence type="ECO:0000256" key="1">
    <source>
        <dbReference type="SAM" id="MobiDB-lite"/>
    </source>
</evidence>
<keyword evidence="3" id="KW-1185">Reference proteome</keyword>
<sequence length="58" mass="6395">MQPSPGEPVALNRAQRNDRAQGPAVVDLRIALGETVLPAHDLLERPPYTRTFRSPDTC</sequence>
<reference evidence="2 3" key="1">
    <citation type="submission" date="2016-10" db="EMBL/GenBank/DDBJ databases">
        <authorList>
            <person name="de Groot N.N."/>
        </authorList>
    </citation>
    <scope>NUCLEOTIDE SEQUENCE [LARGE SCALE GENOMIC DNA]</scope>
    <source>
        <strain evidence="2 3">CGMCC 1.7659</strain>
    </source>
</reference>
<evidence type="ECO:0000313" key="3">
    <source>
        <dbReference type="Proteomes" id="UP000198575"/>
    </source>
</evidence>
<feature type="region of interest" description="Disordered" evidence="1">
    <location>
        <begin position="1"/>
        <end position="21"/>
    </location>
</feature>